<comment type="caution">
    <text evidence="1">The sequence shown here is derived from an EMBL/GenBank/DDBJ whole genome shotgun (WGS) entry which is preliminary data.</text>
</comment>
<dbReference type="EMBL" id="BSDR01000001">
    <property type="protein sequence ID" value="GLI35673.1"/>
    <property type="molecule type" value="Genomic_DNA"/>
</dbReference>
<evidence type="ECO:0000313" key="1">
    <source>
        <dbReference type="EMBL" id="GLI35673.1"/>
    </source>
</evidence>
<proteinExistence type="predicted"/>
<accession>A0A9W6FVM3</accession>
<reference evidence="1" key="1">
    <citation type="submission" date="2022-12" db="EMBL/GenBank/DDBJ databases">
        <title>Reference genome sequencing for broad-spectrum identification of bacterial and archaeal isolates by mass spectrometry.</title>
        <authorList>
            <person name="Sekiguchi Y."/>
            <person name="Tourlousse D.M."/>
        </authorList>
    </citation>
    <scope>NUCLEOTIDE SEQUENCE</scope>
    <source>
        <strain evidence="1">ASRB1</strain>
    </source>
</reference>
<organism evidence="1 2">
    <name type="scientific">Desulforhabdus amnigena</name>
    <dbReference type="NCBI Taxonomy" id="40218"/>
    <lineage>
        <taxon>Bacteria</taxon>
        <taxon>Pseudomonadati</taxon>
        <taxon>Thermodesulfobacteriota</taxon>
        <taxon>Syntrophobacteria</taxon>
        <taxon>Syntrophobacterales</taxon>
        <taxon>Syntrophobacteraceae</taxon>
        <taxon>Desulforhabdus</taxon>
    </lineage>
</organism>
<sequence>MSACESQSIQMSLARGKRPVGERCFSLVLRKPGQRPQRFLGCAAGSLRILSSHMRFSSRDNALLE</sequence>
<protein>
    <submittedName>
        <fullName evidence="1">Uncharacterized protein</fullName>
    </submittedName>
</protein>
<keyword evidence="2" id="KW-1185">Reference proteome</keyword>
<gene>
    <name evidence="1" type="ORF">DAMNIGENAA_31060</name>
</gene>
<dbReference type="AlphaFoldDB" id="A0A9W6FVM3"/>
<dbReference type="Proteomes" id="UP001144372">
    <property type="component" value="Unassembled WGS sequence"/>
</dbReference>
<name>A0A9W6FVM3_9BACT</name>
<evidence type="ECO:0000313" key="2">
    <source>
        <dbReference type="Proteomes" id="UP001144372"/>
    </source>
</evidence>